<dbReference type="GO" id="GO:0003917">
    <property type="term" value="F:DNA topoisomerase type I (single strand cut, ATP-independent) activity"/>
    <property type="evidence" value="ECO:0007669"/>
    <property type="project" value="UniProtKB-EC"/>
</dbReference>
<dbReference type="EMBL" id="CAADRP010001068">
    <property type="protein sequence ID" value="VFU34803.1"/>
    <property type="molecule type" value="Genomic_DNA"/>
</dbReference>
<keyword evidence="2 5" id="KW-0799">Topoisomerase</keyword>
<keyword evidence="4 5" id="KW-0413">Isomerase</keyword>
<comment type="catalytic activity">
    <reaction evidence="5">
        <text>ATP-independent breakage of single-stranded DNA, followed by passage and rejoining.</text>
        <dbReference type="EC" id="5.6.2.1"/>
    </reaction>
</comment>
<evidence type="ECO:0000256" key="1">
    <source>
        <dbReference type="ARBA" id="ARBA00009446"/>
    </source>
</evidence>
<evidence type="ECO:0000256" key="5">
    <source>
        <dbReference type="RuleBase" id="RU362092"/>
    </source>
</evidence>
<protein>
    <recommendedName>
        <fullName evidence="5">DNA topoisomerase</fullName>
        <ecNumber evidence="5">5.6.2.1</ecNumber>
    </recommendedName>
</protein>
<name>A0A6N2L1V1_SALVM</name>
<organism evidence="7">
    <name type="scientific">Salix viminalis</name>
    <name type="common">Common osier</name>
    <name type="synonym">Basket willow</name>
    <dbReference type="NCBI Taxonomy" id="40686"/>
    <lineage>
        <taxon>Eukaryota</taxon>
        <taxon>Viridiplantae</taxon>
        <taxon>Streptophyta</taxon>
        <taxon>Embryophyta</taxon>
        <taxon>Tracheophyta</taxon>
        <taxon>Spermatophyta</taxon>
        <taxon>Magnoliopsida</taxon>
        <taxon>eudicotyledons</taxon>
        <taxon>Gunneridae</taxon>
        <taxon>Pentapetalae</taxon>
        <taxon>rosids</taxon>
        <taxon>fabids</taxon>
        <taxon>Malpighiales</taxon>
        <taxon>Salicaceae</taxon>
        <taxon>Saliceae</taxon>
        <taxon>Salix</taxon>
    </lineage>
</organism>
<feature type="domain" description="Toprim" evidence="6">
    <location>
        <begin position="3"/>
        <end position="147"/>
    </location>
</feature>
<comment type="similarity">
    <text evidence="1 5">Belongs to the type IA topoisomerase family.</text>
</comment>
<dbReference type="GO" id="GO:0031422">
    <property type="term" value="C:RecQ family helicase-topoisomerase III complex"/>
    <property type="evidence" value="ECO:0007669"/>
    <property type="project" value="TreeGrafter"/>
</dbReference>
<dbReference type="SMART" id="SM00493">
    <property type="entry name" value="TOPRIM"/>
    <property type="match status" value="1"/>
</dbReference>
<sequence>MIKVLNVAEKPSVAKSVATILSRNQLRVREGRSRYNKIFEFNYSINGQQCHMLVTSVTGHLMEVDFKDRFRKWHSCDPADLYTAPVRKHVPEDKLDIKRTLEEEARKCHWLVLWLDCDREGENIAFEVMEVCKGVNRNLTIRRARDIHEAAQNLIAPNQWFSDAVDARQEIDLRIGASFTRFQTMLLRDRFVIDSAQDDKNLVLSYGPCQDHCEEFAAFGDTWSADYSMNEDIFSSHLVDVMGQGTLRSVSTLQASMEKFQGSMFSHHECLDLEMFLEVEEPTNTRKSLVEDHLTDGEGSKVPDKIGLDETHAGMSVLTRMIYTAELKPEQVLGLFTCVISNTARQFMSGQSRADVTELADNKVELAAAFED</sequence>
<dbReference type="Gene3D" id="1.10.460.10">
    <property type="entry name" value="Topoisomerase I, domain 2"/>
    <property type="match status" value="1"/>
</dbReference>
<dbReference type="InterPro" id="IPR023405">
    <property type="entry name" value="Topo_IA_core_domain"/>
</dbReference>
<reference evidence="7" key="1">
    <citation type="submission" date="2019-03" db="EMBL/GenBank/DDBJ databases">
        <authorList>
            <person name="Mank J."/>
            <person name="Almeida P."/>
        </authorList>
    </citation>
    <scope>NUCLEOTIDE SEQUENCE</scope>
    <source>
        <strain evidence="7">78183</strain>
    </source>
</reference>
<dbReference type="GO" id="GO:0005634">
    <property type="term" value="C:nucleus"/>
    <property type="evidence" value="ECO:0007669"/>
    <property type="project" value="TreeGrafter"/>
</dbReference>
<dbReference type="InterPro" id="IPR003601">
    <property type="entry name" value="Topo_IA_2"/>
</dbReference>
<evidence type="ECO:0000256" key="3">
    <source>
        <dbReference type="ARBA" id="ARBA00023125"/>
    </source>
</evidence>
<dbReference type="PROSITE" id="PS50880">
    <property type="entry name" value="TOPRIM"/>
    <property type="match status" value="1"/>
</dbReference>
<dbReference type="GO" id="GO:0006310">
    <property type="term" value="P:DNA recombination"/>
    <property type="evidence" value="ECO:0007669"/>
    <property type="project" value="TreeGrafter"/>
</dbReference>
<dbReference type="SMART" id="SM00436">
    <property type="entry name" value="TOP1Bc"/>
    <property type="match status" value="1"/>
</dbReference>
<dbReference type="SUPFAM" id="SSF56712">
    <property type="entry name" value="Prokaryotic type I DNA topoisomerase"/>
    <property type="match status" value="1"/>
</dbReference>
<dbReference type="PANTHER" id="PTHR11390">
    <property type="entry name" value="PROKARYOTIC DNA TOPOISOMERASE"/>
    <property type="match status" value="1"/>
</dbReference>
<evidence type="ECO:0000313" key="7">
    <source>
        <dbReference type="EMBL" id="VFU34803.1"/>
    </source>
</evidence>
<dbReference type="GO" id="GO:0006265">
    <property type="term" value="P:DNA topological change"/>
    <property type="evidence" value="ECO:0007669"/>
    <property type="project" value="InterPro"/>
</dbReference>
<accession>A0A6N2L1V1</accession>
<dbReference type="InterPro" id="IPR006171">
    <property type="entry name" value="TOPRIM_dom"/>
</dbReference>
<comment type="function">
    <text evidence="5">Introduces a single-strand break via transesterification at a target site in duplex DNA. Releases the supercoiling and torsional tension of DNA introduced during the DNA replication and transcription by transiently cleaving and rejoining one strand of the DNA duplex. The scissile phosphodiester is attacked by the catalytic tyrosine of the enzyme, resulting in the formation of a DNA-(5'-phosphotyrosyl)-enzyme intermediate and the expulsion of a 3'-OH DNA strand.</text>
</comment>
<dbReference type="PANTHER" id="PTHR11390:SF21">
    <property type="entry name" value="DNA TOPOISOMERASE 3-ALPHA"/>
    <property type="match status" value="1"/>
</dbReference>
<evidence type="ECO:0000256" key="4">
    <source>
        <dbReference type="ARBA" id="ARBA00023235"/>
    </source>
</evidence>
<dbReference type="EC" id="5.6.2.1" evidence="5"/>
<dbReference type="InterPro" id="IPR013824">
    <property type="entry name" value="Topo_IA_cen_sub1"/>
</dbReference>
<dbReference type="AlphaFoldDB" id="A0A6N2L1V1"/>
<dbReference type="Pfam" id="PF01751">
    <property type="entry name" value="Toprim"/>
    <property type="match status" value="1"/>
</dbReference>
<dbReference type="Gene3D" id="3.40.50.140">
    <property type="match status" value="1"/>
</dbReference>
<dbReference type="GO" id="GO:0006281">
    <property type="term" value="P:DNA repair"/>
    <property type="evidence" value="ECO:0007669"/>
    <property type="project" value="TreeGrafter"/>
</dbReference>
<dbReference type="GO" id="GO:0003677">
    <property type="term" value="F:DNA binding"/>
    <property type="evidence" value="ECO:0007669"/>
    <property type="project" value="UniProtKB-KW"/>
</dbReference>
<evidence type="ECO:0000256" key="2">
    <source>
        <dbReference type="ARBA" id="ARBA00023029"/>
    </source>
</evidence>
<dbReference type="CDD" id="cd03362">
    <property type="entry name" value="TOPRIM_TopoIA_TopoIII"/>
    <property type="match status" value="1"/>
</dbReference>
<proteinExistence type="inferred from homology"/>
<dbReference type="InterPro" id="IPR034144">
    <property type="entry name" value="TOPRIM_TopoIII"/>
</dbReference>
<gene>
    <name evidence="7" type="ORF">SVIM_LOCUS169537</name>
</gene>
<keyword evidence="3 5" id="KW-0238">DNA-binding</keyword>
<evidence type="ECO:0000259" key="6">
    <source>
        <dbReference type="PROSITE" id="PS50880"/>
    </source>
</evidence>
<dbReference type="InterPro" id="IPR000380">
    <property type="entry name" value="Topo_IA"/>
</dbReference>
<dbReference type="FunFam" id="3.40.50.140:FF:000003">
    <property type="entry name" value="DNA topoisomerase"/>
    <property type="match status" value="1"/>
</dbReference>